<accession>A0AAV4QKT5</accession>
<sequence>MVFFLSPPYHPLCFFHHFFMYAPRSDFTSLVAIHSSLWTLMVCPLSPWGGMTQREIRAAPTCNSANSLPANGQCHPRIHAPMR</sequence>
<dbReference type="AlphaFoldDB" id="A0AAV4QKT5"/>
<evidence type="ECO:0000313" key="1">
    <source>
        <dbReference type="EMBL" id="GIY09775.1"/>
    </source>
</evidence>
<gene>
    <name evidence="1" type="ORF">CDAR_60411</name>
</gene>
<comment type="caution">
    <text evidence="1">The sequence shown here is derived from an EMBL/GenBank/DDBJ whole genome shotgun (WGS) entry which is preliminary data.</text>
</comment>
<protein>
    <submittedName>
        <fullName evidence="1">Uncharacterized protein</fullName>
    </submittedName>
</protein>
<keyword evidence="2" id="KW-1185">Reference proteome</keyword>
<proteinExistence type="predicted"/>
<organism evidence="1 2">
    <name type="scientific">Caerostris darwini</name>
    <dbReference type="NCBI Taxonomy" id="1538125"/>
    <lineage>
        <taxon>Eukaryota</taxon>
        <taxon>Metazoa</taxon>
        <taxon>Ecdysozoa</taxon>
        <taxon>Arthropoda</taxon>
        <taxon>Chelicerata</taxon>
        <taxon>Arachnida</taxon>
        <taxon>Araneae</taxon>
        <taxon>Araneomorphae</taxon>
        <taxon>Entelegynae</taxon>
        <taxon>Araneoidea</taxon>
        <taxon>Araneidae</taxon>
        <taxon>Caerostris</taxon>
    </lineage>
</organism>
<name>A0AAV4QKT5_9ARAC</name>
<dbReference type="EMBL" id="BPLQ01004677">
    <property type="protein sequence ID" value="GIY09775.1"/>
    <property type="molecule type" value="Genomic_DNA"/>
</dbReference>
<reference evidence="1 2" key="1">
    <citation type="submission" date="2021-06" db="EMBL/GenBank/DDBJ databases">
        <title>Caerostris darwini draft genome.</title>
        <authorList>
            <person name="Kono N."/>
            <person name="Arakawa K."/>
        </authorList>
    </citation>
    <scope>NUCLEOTIDE SEQUENCE [LARGE SCALE GENOMIC DNA]</scope>
</reference>
<dbReference type="Proteomes" id="UP001054837">
    <property type="component" value="Unassembled WGS sequence"/>
</dbReference>
<evidence type="ECO:0000313" key="2">
    <source>
        <dbReference type="Proteomes" id="UP001054837"/>
    </source>
</evidence>